<keyword evidence="2" id="KW-1185">Reference proteome</keyword>
<reference evidence="1 2" key="1">
    <citation type="submission" date="2024-01" db="EMBL/GenBank/DDBJ databases">
        <title>A draft genome for a cacao thread blight-causing isolate of Paramarasmius palmivorus.</title>
        <authorList>
            <person name="Baruah I.K."/>
            <person name="Bukari Y."/>
            <person name="Amoako-Attah I."/>
            <person name="Meinhardt L.W."/>
            <person name="Bailey B.A."/>
            <person name="Cohen S.P."/>
        </authorList>
    </citation>
    <scope>NUCLEOTIDE SEQUENCE [LARGE SCALE GENOMIC DNA]</scope>
    <source>
        <strain evidence="1 2">GH-12</strain>
    </source>
</reference>
<evidence type="ECO:0000313" key="1">
    <source>
        <dbReference type="EMBL" id="KAK7024602.1"/>
    </source>
</evidence>
<protein>
    <submittedName>
        <fullName evidence="1">Uncharacterized protein</fullName>
    </submittedName>
</protein>
<sequence>MYPYVRIWKVVVSERWPEACANGWFVHKELVLCSLLTGREDLQDYGVEISMTYLQENLQSRRSQDSDEVKPSLRLRTLKSIHGLRTG</sequence>
<name>A0AAW0BFE6_9AGAR</name>
<dbReference type="AlphaFoldDB" id="A0AAW0BFE6"/>
<dbReference type="Proteomes" id="UP001383192">
    <property type="component" value="Unassembled WGS sequence"/>
</dbReference>
<comment type="caution">
    <text evidence="1">The sequence shown here is derived from an EMBL/GenBank/DDBJ whole genome shotgun (WGS) entry which is preliminary data.</text>
</comment>
<dbReference type="EMBL" id="JAYKXP010000119">
    <property type="protein sequence ID" value="KAK7024602.1"/>
    <property type="molecule type" value="Genomic_DNA"/>
</dbReference>
<organism evidence="1 2">
    <name type="scientific">Paramarasmius palmivorus</name>
    <dbReference type="NCBI Taxonomy" id="297713"/>
    <lineage>
        <taxon>Eukaryota</taxon>
        <taxon>Fungi</taxon>
        <taxon>Dikarya</taxon>
        <taxon>Basidiomycota</taxon>
        <taxon>Agaricomycotina</taxon>
        <taxon>Agaricomycetes</taxon>
        <taxon>Agaricomycetidae</taxon>
        <taxon>Agaricales</taxon>
        <taxon>Marasmiineae</taxon>
        <taxon>Marasmiaceae</taxon>
        <taxon>Paramarasmius</taxon>
    </lineage>
</organism>
<evidence type="ECO:0000313" key="2">
    <source>
        <dbReference type="Proteomes" id="UP001383192"/>
    </source>
</evidence>
<accession>A0AAW0BFE6</accession>
<gene>
    <name evidence="1" type="ORF">VNI00_016163</name>
</gene>
<proteinExistence type="predicted"/>